<evidence type="ECO:0000256" key="4">
    <source>
        <dbReference type="ARBA" id="ARBA00023242"/>
    </source>
</evidence>
<dbReference type="GO" id="GO:0003697">
    <property type="term" value="F:single-stranded DNA binding"/>
    <property type="evidence" value="ECO:0007669"/>
    <property type="project" value="TreeGrafter"/>
</dbReference>
<dbReference type="GO" id="GO:1902977">
    <property type="term" value="P:mitotic DNA replication preinitiation complex assembly"/>
    <property type="evidence" value="ECO:0007669"/>
    <property type="project" value="TreeGrafter"/>
</dbReference>
<dbReference type="InterPro" id="IPR003874">
    <property type="entry name" value="CDC45"/>
</dbReference>
<dbReference type="Pfam" id="PF02724">
    <property type="entry name" value="CDC45"/>
    <property type="match status" value="2"/>
</dbReference>
<dbReference type="STRING" id="1806994.A0A507C973"/>
<protein>
    <recommendedName>
        <fullName evidence="9">CDC45-like protein</fullName>
    </recommendedName>
</protein>
<name>A0A507C973_9FUNG</name>
<dbReference type="GO" id="GO:0003688">
    <property type="term" value="F:DNA replication origin binding"/>
    <property type="evidence" value="ECO:0007669"/>
    <property type="project" value="TreeGrafter"/>
</dbReference>
<keyword evidence="5" id="KW-0131">Cell cycle</keyword>
<comment type="similarity">
    <text evidence="2">Belongs to the CDC45 family.</text>
</comment>
<evidence type="ECO:0000256" key="3">
    <source>
        <dbReference type="ARBA" id="ARBA00022705"/>
    </source>
</evidence>
<dbReference type="GO" id="GO:0006270">
    <property type="term" value="P:DNA replication initiation"/>
    <property type="evidence" value="ECO:0007669"/>
    <property type="project" value="InterPro"/>
</dbReference>
<comment type="caution">
    <text evidence="7">The sequence shown here is derived from an EMBL/GenBank/DDBJ whole genome shotgun (WGS) entry which is preliminary data.</text>
</comment>
<dbReference type="Proteomes" id="UP000319731">
    <property type="component" value="Unassembled WGS sequence"/>
</dbReference>
<dbReference type="OrthoDB" id="10258882at2759"/>
<keyword evidence="3" id="KW-0235">DNA replication</keyword>
<gene>
    <name evidence="7" type="ORF">SmJEL517_g03210</name>
</gene>
<evidence type="ECO:0008006" key="9">
    <source>
        <dbReference type="Google" id="ProtNLM"/>
    </source>
</evidence>
<keyword evidence="8" id="KW-1185">Reference proteome</keyword>
<comment type="subcellular location">
    <subcellularLocation>
        <location evidence="1">Nucleus</location>
    </subcellularLocation>
</comment>
<dbReference type="RefSeq" id="XP_031024897.1">
    <property type="nucleotide sequence ID" value="XM_031169138.1"/>
</dbReference>
<dbReference type="GO" id="GO:0003682">
    <property type="term" value="F:chromatin binding"/>
    <property type="evidence" value="ECO:0007669"/>
    <property type="project" value="TreeGrafter"/>
</dbReference>
<evidence type="ECO:0000256" key="6">
    <source>
        <dbReference type="SAM" id="MobiDB-lite"/>
    </source>
</evidence>
<proteinExistence type="inferred from homology"/>
<dbReference type="EMBL" id="QEAO01000016">
    <property type="protein sequence ID" value="TPX34055.1"/>
    <property type="molecule type" value="Genomic_DNA"/>
</dbReference>
<reference evidence="7 8" key="1">
    <citation type="journal article" date="2019" name="Sci. Rep.">
        <title>Comparative genomics of chytrid fungi reveal insights into the obligate biotrophic and pathogenic lifestyle of Synchytrium endobioticum.</title>
        <authorList>
            <person name="van de Vossenberg B.T.L.H."/>
            <person name="Warris S."/>
            <person name="Nguyen H.D.T."/>
            <person name="van Gent-Pelzer M.P.E."/>
            <person name="Joly D.L."/>
            <person name="van de Geest H.C."/>
            <person name="Bonants P.J.M."/>
            <person name="Smith D.S."/>
            <person name="Levesque C.A."/>
            <person name="van der Lee T.A.J."/>
        </authorList>
    </citation>
    <scope>NUCLEOTIDE SEQUENCE [LARGE SCALE GENOMIC DNA]</scope>
    <source>
        <strain evidence="7 8">JEL517</strain>
    </source>
</reference>
<evidence type="ECO:0000313" key="7">
    <source>
        <dbReference type="EMBL" id="TPX34055.1"/>
    </source>
</evidence>
<evidence type="ECO:0000256" key="1">
    <source>
        <dbReference type="ARBA" id="ARBA00004123"/>
    </source>
</evidence>
<evidence type="ECO:0000256" key="2">
    <source>
        <dbReference type="ARBA" id="ARBA00010727"/>
    </source>
</evidence>
<evidence type="ECO:0000256" key="5">
    <source>
        <dbReference type="ARBA" id="ARBA00023306"/>
    </source>
</evidence>
<dbReference type="GO" id="GO:0000727">
    <property type="term" value="P:double-strand break repair via break-induced replication"/>
    <property type="evidence" value="ECO:0007669"/>
    <property type="project" value="TreeGrafter"/>
</dbReference>
<accession>A0A507C973</accession>
<feature type="compositionally biased region" description="Acidic residues" evidence="6">
    <location>
        <begin position="155"/>
        <end position="189"/>
    </location>
</feature>
<organism evidence="7 8">
    <name type="scientific">Synchytrium microbalum</name>
    <dbReference type="NCBI Taxonomy" id="1806994"/>
    <lineage>
        <taxon>Eukaryota</taxon>
        <taxon>Fungi</taxon>
        <taxon>Fungi incertae sedis</taxon>
        <taxon>Chytridiomycota</taxon>
        <taxon>Chytridiomycota incertae sedis</taxon>
        <taxon>Chytridiomycetes</taxon>
        <taxon>Synchytriales</taxon>
        <taxon>Synchytriaceae</taxon>
        <taxon>Synchytrium</taxon>
    </lineage>
</organism>
<dbReference type="PANTHER" id="PTHR10507:SF0">
    <property type="entry name" value="CELL DIVISION CONTROL PROTEIN 45 HOMOLOG"/>
    <property type="match status" value="1"/>
</dbReference>
<dbReference type="AlphaFoldDB" id="A0A507C973"/>
<dbReference type="PANTHER" id="PTHR10507">
    <property type="entry name" value="CDC45-RELATED PROTEIN"/>
    <property type="match status" value="1"/>
</dbReference>
<dbReference type="GO" id="GO:0031261">
    <property type="term" value="C:DNA replication preinitiation complex"/>
    <property type="evidence" value="ECO:0007669"/>
    <property type="project" value="TreeGrafter"/>
</dbReference>
<dbReference type="GeneID" id="42004435"/>
<sequence length="703" mass="78106">MGVAKPDTLHTLYANIRKESTASNAAVLILATPDVDSLCACKILTTLFKADCIPHKVIPVAGYMDLGAANSNHVENHEELRSIVMLNCGGLVDVNEFFTLSDSTMVYLVDSHRPINLSNLFSSPRIVVVKEQESDAEAAELQELQHAYTVVEYDDDDDEDEDDDDDHDPEQPPDQEEDDADEDQDDDAENPNPDRANNKKRKTEWDINAVSAKRAKSADAKRNKRRSHRLINDYYSAGTYCGTSVADIIYTLADQLNRANTQLLWLGILGLTDQYLHDRIESKPYRRKVETWNQQVARFADPERDDIDPLLGERNSHSVRGADDTGIRAEDELRLMLFRHWSLNESMFHTSYIASRLGIWREKGRTKLTTLLVKMGMPQKECNQLFSEMKVSLKRSLKDKLVAVAPSFKIPDIQFPSFFKQYGYRTAISASDAVYSLSALLDAGFESVRDYALLGQFEQGSRPGGVTLAGVGVGMRIGAAAVGMRVSESIHYVAGETEADETERDSESERVRNFFVAYDALESVDLMYHGIQLAMHFQRALVRTGLSVLEKRMIKTLKAYRMVILNDSQGRALSAGTNGSGSNNAPAAGGMAGDRDYMRLSSSPVHLTRLASFLSEACKLEGKKKDLPFVIASPTGNSKRLVIGLAPPLESGDDVRKNPFGLAFQNTAAQARATINIDLFEASSVEVEEDDLASFMEILQRYA</sequence>
<feature type="region of interest" description="Disordered" evidence="6">
    <location>
        <begin position="155"/>
        <end position="226"/>
    </location>
</feature>
<keyword evidence="4" id="KW-0539">Nucleus</keyword>
<evidence type="ECO:0000313" key="8">
    <source>
        <dbReference type="Proteomes" id="UP000319731"/>
    </source>
</evidence>